<accession>A0A542SR44</accession>
<dbReference type="Proteomes" id="UP000316181">
    <property type="component" value="Unassembled WGS sequence"/>
</dbReference>
<comment type="catalytic activity">
    <reaction evidence="10 12">
        <text>RNA(n) + a ribonucleoside 5'-triphosphate = RNA(n+1) + diphosphate</text>
        <dbReference type="Rhea" id="RHEA:21248"/>
        <dbReference type="Rhea" id="RHEA-COMP:14527"/>
        <dbReference type="Rhea" id="RHEA-COMP:17342"/>
        <dbReference type="ChEBI" id="CHEBI:33019"/>
        <dbReference type="ChEBI" id="CHEBI:61557"/>
        <dbReference type="ChEBI" id="CHEBI:140395"/>
        <dbReference type="EC" id="2.7.7.6"/>
    </reaction>
</comment>
<dbReference type="Pfam" id="PF03118">
    <property type="entry name" value="RNA_pol_A_CTD"/>
    <property type="match status" value="1"/>
</dbReference>
<dbReference type="SMART" id="SM00662">
    <property type="entry name" value="RPOLD"/>
    <property type="match status" value="1"/>
</dbReference>
<dbReference type="GO" id="GO:0005737">
    <property type="term" value="C:cytoplasm"/>
    <property type="evidence" value="ECO:0007669"/>
    <property type="project" value="UniProtKB-ARBA"/>
</dbReference>
<dbReference type="EMBL" id="VFNV01000001">
    <property type="protein sequence ID" value="TQK77081.1"/>
    <property type="molecule type" value="Genomic_DNA"/>
</dbReference>
<feature type="domain" description="DNA-directed RNA polymerase RpoA/D/Rpb3-type" evidence="14">
    <location>
        <begin position="18"/>
        <end position="225"/>
    </location>
</feature>
<evidence type="ECO:0000256" key="9">
    <source>
        <dbReference type="ARBA" id="ARBA00033070"/>
    </source>
</evidence>
<dbReference type="Pfam" id="PF01000">
    <property type="entry name" value="RNA_pol_A_bac"/>
    <property type="match status" value="1"/>
</dbReference>
<dbReference type="InterPro" id="IPR011262">
    <property type="entry name" value="DNA-dir_RNA_pol_insert"/>
</dbReference>
<dbReference type="GO" id="GO:0003899">
    <property type="term" value="F:DNA-directed RNA polymerase activity"/>
    <property type="evidence" value="ECO:0007669"/>
    <property type="project" value="UniProtKB-UniRule"/>
</dbReference>
<dbReference type="Gene3D" id="3.30.1360.10">
    <property type="entry name" value="RNA polymerase, RBP11-like subunit"/>
    <property type="match status" value="1"/>
</dbReference>
<dbReference type="RefSeq" id="WP_142112804.1">
    <property type="nucleotide sequence ID" value="NZ_BAAATB010000006.1"/>
</dbReference>
<evidence type="ECO:0000256" key="2">
    <source>
        <dbReference type="ARBA" id="ARBA00012418"/>
    </source>
</evidence>
<evidence type="ECO:0000256" key="6">
    <source>
        <dbReference type="ARBA" id="ARBA00022695"/>
    </source>
</evidence>
<protein>
    <recommendedName>
        <fullName evidence="3 12">DNA-directed RNA polymerase subunit alpha</fullName>
        <shortName evidence="12">RNAP subunit alpha</shortName>
        <ecNumber evidence="2 12">2.7.7.6</ecNumber>
    </recommendedName>
    <alternativeName>
        <fullName evidence="9 12">RNA polymerase subunit alpha</fullName>
    </alternativeName>
    <alternativeName>
        <fullName evidence="8 12">Transcriptase subunit alpha</fullName>
    </alternativeName>
</protein>
<gene>
    <name evidence="12" type="primary">rpoA</name>
    <name evidence="15" type="ORF">FB389_1796</name>
</gene>
<dbReference type="SUPFAM" id="SSF47789">
    <property type="entry name" value="C-terminal domain of RNA polymerase alpha subunit"/>
    <property type="match status" value="1"/>
</dbReference>
<dbReference type="GO" id="GO:0000428">
    <property type="term" value="C:DNA-directed RNA polymerase complex"/>
    <property type="evidence" value="ECO:0007669"/>
    <property type="project" value="UniProtKB-KW"/>
</dbReference>
<dbReference type="CDD" id="cd06928">
    <property type="entry name" value="RNAP_alpha_NTD"/>
    <property type="match status" value="1"/>
</dbReference>
<keyword evidence="7 12" id="KW-0804">Transcription</keyword>
<evidence type="ECO:0000256" key="3">
    <source>
        <dbReference type="ARBA" id="ARBA00015972"/>
    </source>
</evidence>
<dbReference type="GO" id="GO:0006351">
    <property type="term" value="P:DNA-templated transcription"/>
    <property type="evidence" value="ECO:0007669"/>
    <property type="project" value="UniProtKB-UniRule"/>
</dbReference>
<evidence type="ECO:0000256" key="8">
    <source>
        <dbReference type="ARBA" id="ARBA00032524"/>
    </source>
</evidence>
<evidence type="ECO:0000256" key="11">
    <source>
        <dbReference type="ARBA" id="ARBA00066029"/>
    </source>
</evidence>
<evidence type="ECO:0000256" key="4">
    <source>
        <dbReference type="ARBA" id="ARBA00022478"/>
    </source>
</evidence>
<comment type="subunit">
    <text evidence="11 12">Homodimer. The RNAP catalytic core consists of 2 alpha, 1 beta, 1 beta' and 1 omega subunit. When a sigma factor is associated with the core the holoenzyme is formed, which can initiate transcription.</text>
</comment>
<comment type="domain">
    <text evidence="12">The N-terminal domain is essential for RNAP assembly and basal transcription, whereas the C-terminal domain is involved in interaction with transcriptional regulators and with upstream promoter elements.</text>
</comment>
<evidence type="ECO:0000256" key="1">
    <source>
        <dbReference type="ARBA" id="ARBA00007123"/>
    </source>
</evidence>
<evidence type="ECO:0000313" key="16">
    <source>
        <dbReference type="Proteomes" id="UP000316181"/>
    </source>
</evidence>
<dbReference type="Pfam" id="PF01193">
    <property type="entry name" value="RNA_pol_L"/>
    <property type="match status" value="1"/>
</dbReference>
<proteinExistence type="inferred from homology"/>
<dbReference type="SUPFAM" id="SSF56553">
    <property type="entry name" value="Insert subdomain of RNA polymerase alpha subunit"/>
    <property type="match status" value="1"/>
</dbReference>
<evidence type="ECO:0000259" key="14">
    <source>
        <dbReference type="SMART" id="SM00662"/>
    </source>
</evidence>
<evidence type="ECO:0000256" key="7">
    <source>
        <dbReference type="ARBA" id="ARBA00023163"/>
    </source>
</evidence>
<feature type="region of interest" description="Alpha C-terminal domain (alpha-CTD)" evidence="12">
    <location>
        <begin position="245"/>
        <end position="340"/>
    </location>
</feature>
<feature type="compositionally biased region" description="Acidic residues" evidence="13">
    <location>
        <begin position="321"/>
        <end position="334"/>
    </location>
</feature>
<evidence type="ECO:0000256" key="5">
    <source>
        <dbReference type="ARBA" id="ARBA00022679"/>
    </source>
</evidence>
<keyword evidence="5 12" id="KW-0808">Transferase</keyword>
<dbReference type="InterPro" id="IPR011263">
    <property type="entry name" value="DNA-dir_RNA_pol_RpoA/D/Rpb3"/>
</dbReference>
<dbReference type="InterPro" id="IPR036643">
    <property type="entry name" value="RNApol_insert_sf"/>
</dbReference>
<organism evidence="15 16">
    <name type="scientific">Rarobacter incanus</name>
    <dbReference type="NCBI Taxonomy" id="153494"/>
    <lineage>
        <taxon>Bacteria</taxon>
        <taxon>Bacillati</taxon>
        <taxon>Actinomycetota</taxon>
        <taxon>Actinomycetes</taxon>
        <taxon>Micrococcales</taxon>
        <taxon>Rarobacteraceae</taxon>
        <taxon>Rarobacter</taxon>
    </lineage>
</organism>
<comment type="caution">
    <text evidence="15">The sequence shown here is derived from an EMBL/GenBank/DDBJ whole genome shotgun (WGS) entry which is preliminary data.</text>
</comment>
<dbReference type="NCBIfam" id="TIGR02027">
    <property type="entry name" value="rpoA"/>
    <property type="match status" value="1"/>
</dbReference>
<dbReference type="InterPro" id="IPR036603">
    <property type="entry name" value="RBP11-like"/>
</dbReference>
<evidence type="ECO:0000256" key="13">
    <source>
        <dbReference type="SAM" id="MobiDB-lite"/>
    </source>
</evidence>
<dbReference type="SUPFAM" id="SSF55257">
    <property type="entry name" value="RBP11-like subunits of RNA polymerase"/>
    <property type="match status" value="1"/>
</dbReference>
<reference evidence="15 16" key="1">
    <citation type="submission" date="2019-06" db="EMBL/GenBank/DDBJ databases">
        <title>Sequencing the genomes of 1000 actinobacteria strains.</title>
        <authorList>
            <person name="Klenk H.-P."/>
        </authorList>
    </citation>
    <scope>NUCLEOTIDE SEQUENCE [LARGE SCALE GENOMIC DNA]</scope>
    <source>
        <strain evidence="15 16">DSM 10596</strain>
    </source>
</reference>
<feature type="region of interest" description="Alpha N-terminal domain (alpha-NTD)" evidence="12">
    <location>
        <begin position="1"/>
        <end position="228"/>
    </location>
</feature>
<dbReference type="GO" id="GO:0003677">
    <property type="term" value="F:DNA binding"/>
    <property type="evidence" value="ECO:0007669"/>
    <property type="project" value="UniProtKB-UniRule"/>
</dbReference>
<dbReference type="OrthoDB" id="9805706at2"/>
<dbReference type="FunFam" id="1.10.150.20:FF:000001">
    <property type="entry name" value="DNA-directed RNA polymerase subunit alpha"/>
    <property type="match status" value="1"/>
</dbReference>
<comment type="function">
    <text evidence="12">DNA-dependent RNA polymerase catalyzes the transcription of DNA into RNA using the four ribonucleoside triphosphates as substrates.</text>
</comment>
<keyword evidence="16" id="KW-1185">Reference proteome</keyword>
<dbReference type="InterPro" id="IPR011260">
    <property type="entry name" value="RNAP_asu_C"/>
</dbReference>
<feature type="region of interest" description="Disordered" evidence="13">
    <location>
        <begin position="312"/>
        <end position="340"/>
    </location>
</feature>
<evidence type="ECO:0000256" key="10">
    <source>
        <dbReference type="ARBA" id="ARBA00048552"/>
    </source>
</evidence>
<keyword evidence="6 12" id="KW-0548">Nucleotidyltransferase</keyword>
<dbReference type="AlphaFoldDB" id="A0A542SR44"/>
<dbReference type="Gene3D" id="2.170.120.12">
    <property type="entry name" value="DNA-directed RNA polymerase, insert domain"/>
    <property type="match status" value="1"/>
</dbReference>
<dbReference type="InterPro" id="IPR011773">
    <property type="entry name" value="DNA-dir_RpoA"/>
</dbReference>
<dbReference type="NCBIfam" id="NF003513">
    <property type="entry name" value="PRK05182.1-2"/>
    <property type="match status" value="1"/>
</dbReference>
<dbReference type="Gene3D" id="1.10.150.20">
    <property type="entry name" value="5' to 3' exonuclease, C-terminal subdomain"/>
    <property type="match status" value="1"/>
</dbReference>
<name>A0A542SR44_9MICO</name>
<dbReference type="FunFam" id="2.170.120.12:FF:000001">
    <property type="entry name" value="DNA-directed RNA polymerase subunit alpha"/>
    <property type="match status" value="1"/>
</dbReference>
<dbReference type="GO" id="GO:0046983">
    <property type="term" value="F:protein dimerization activity"/>
    <property type="evidence" value="ECO:0007669"/>
    <property type="project" value="InterPro"/>
</dbReference>
<dbReference type="NCBIfam" id="NF003519">
    <property type="entry name" value="PRK05182.2-5"/>
    <property type="match status" value="1"/>
</dbReference>
<comment type="similarity">
    <text evidence="1 12">Belongs to the RNA polymerase alpha chain family.</text>
</comment>
<dbReference type="EC" id="2.7.7.6" evidence="2 12"/>
<evidence type="ECO:0000313" key="15">
    <source>
        <dbReference type="EMBL" id="TQK77081.1"/>
    </source>
</evidence>
<sequence length="340" mass="36934">MLIAQRPTLTEEQISATRSRFVIEPLEPGFGYTIGNSLRRTLLSSIPGAAVTSIRLDGVQHEFETIPGVKEDVTELILNIKKLVVSSDNDEPVVMYLRKAGPGVVTAGDILPPAGVEIHSPELHLATLNEKGKIEIELTVERGRGYVSAQQNKLPDAEISRIPVDSIYSPVLKVSYAVEATRVEQRTDFDRLIVDVETKPAISPADALASAGKTLVELFGLARELNVEAEGIEIGPSPTDAELAADLALPIEELDLTIRSYNCLKREGIHTVGELVARSEADLLDIRNFGAKSIDEVKKKLAGLGLGLKDSPLDFVPVSSDEYDDDEDDDEGAELPEQYN</sequence>
<keyword evidence="4 12" id="KW-0240">DNA-directed RNA polymerase</keyword>
<evidence type="ECO:0000256" key="12">
    <source>
        <dbReference type="HAMAP-Rule" id="MF_00059"/>
    </source>
</evidence>
<dbReference type="NCBIfam" id="NF003514">
    <property type="entry name" value="PRK05182.1-4"/>
    <property type="match status" value="1"/>
</dbReference>
<dbReference type="HAMAP" id="MF_00059">
    <property type="entry name" value="RNApol_bact_RpoA"/>
    <property type="match status" value="1"/>
</dbReference>